<feature type="non-terminal residue" evidence="10">
    <location>
        <position position="246"/>
    </location>
</feature>
<dbReference type="InterPro" id="IPR058240">
    <property type="entry name" value="rSAM_sf"/>
</dbReference>
<evidence type="ECO:0000256" key="7">
    <source>
        <dbReference type="ARBA" id="ARBA00023134"/>
    </source>
</evidence>
<evidence type="ECO:0000259" key="9">
    <source>
        <dbReference type="PROSITE" id="PS51918"/>
    </source>
</evidence>
<keyword evidence="3" id="KW-0479">Metal-binding</keyword>
<comment type="caution">
    <text evidence="10">The sequence shown here is derived from an EMBL/GenBank/DDBJ whole genome shotgun (WGS) entry which is preliminary data.</text>
</comment>
<evidence type="ECO:0000256" key="2">
    <source>
        <dbReference type="ARBA" id="ARBA00022691"/>
    </source>
</evidence>
<organism evidence="10 11">
    <name type="scientific">Lasius niger</name>
    <name type="common">Black garden ant</name>
    <dbReference type="NCBI Taxonomy" id="67767"/>
    <lineage>
        <taxon>Eukaryota</taxon>
        <taxon>Metazoa</taxon>
        <taxon>Ecdysozoa</taxon>
        <taxon>Arthropoda</taxon>
        <taxon>Hexapoda</taxon>
        <taxon>Insecta</taxon>
        <taxon>Pterygota</taxon>
        <taxon>Neoptera</taxon>
        <taxon>Endopterygota</taxon>
        <taxon>Hymenoptera</taxon>
        <taxon>Apocrita</taxon>
        <taxon>Aculeata</taxon>
        <taxon>Formicoidea</taxon>
        <taxon>Formicidae</taxon>
        <taxon>Formicinae</taxon>
        <taxon>Lasius</taxon>
        <taxon>Lasius</taxon>
    </lineage>
</organism>
<proteinExistence type="predicted"/>
<dbReference type="EMBL" id="LBMM01019593">
    <property type="protein sequence ID" value="KMQ83500.1"/>
    <property type="molecule type" value="Genomic_DNA"/>
</dbReference>
<dbReference type="AlphaFoldDB" id="A0A0J7MSJ4"/>
<dbReference type="Proteomes" id="UP000036403">
    <property type="component" value="Unassembled WGS sequence"/>
</dbReference>
<name>A0A0J7MSJ4_LASNI</name>
<dbReference type="GO" id="GO:0061799">
    <property type="term" value="F:cyclic pyranopterin monophosphate synthase activity"/>
    <property type="evidence" value="ECO:0007669"/>
    <property type="project" value="TreeGrafter"/>
</dbReference>
<evidence type="ECO:0000256" key="4">
    <source>
        <dbReference type="ARBA" id="ARBA00022741"/>
    </source>
</evidence>
<keyword evidence="8" id="KW-0501">Molybdenum cofactor biosynthesis</keyword>
<evidence type="ECO:0000313" key="10">
    <source>
        <dbReference type="EMBL" id="KMQ83500.1"/>
    </source>
</evidence>
<keyword evidence="6" id="KW-0411">Iron-sulfur</keyword>
<dbReference type="SUPFAM" id="SSF102114">
    <property type="entry name" value="Radical SAM enzymes"/>
    <property type="match status" value="1"/>
</dbReference>
<keyword evidence="11" id="KW-1185">Reference proteome</keyword>
<keyword evidence="2" id="KW-0949">S-adenosyl-L-methionine</keyword>
<dbReference type="OrthoDB" id="429626at2759"/>
<gene>
    <name evidence="10" type="ORF">RF55_19854</name>
</gene>
<dbReference type="Gene3D" id="3.20.20.70">
    <property type="entry name" value="Aldolase class I"/>
    <property type="match status" value="1"/>
</dbReference>
<dbReference type="CDD" id="cd01335">
    <property type="entry name" value="Radical_SAM"/>
    <property type="match status" value="1"/>
</dbReference>
<dbReference type="InterPro" id="IPR010505">
    <property type="entry name" value="MoaA_twitch"/>
</dbReference>
<evidence type="ECO:0000256" key="1">
    <source>
        <dbReference type="ARBA" id="ARBA00005046"/>
    </source>
</evidence>
<dbReference type="GO" id="GO:0005525">
    <property type="term" value="F:GTP binding"/>
    <property type="evidence" value="ECO:0007669"/>
    <property type="project" value="UniProtKB-KW"/>
</dbReference>
<dbReference type="GO" id="GO:0061798">
    <property type="term" value="F:GTP 3',8'-cyclase activity"/>
    <property type="evidence" value="ECO:0007669"/>
    <property type="project" value="TreeGrafter"/>
</dbReference>
<dbReference type="GO" id="GO:0006777">
    <property type="term" value="P:Mo-molybdopterin cofactor biosynthetic process"/>
    <property type="evidence" value="ECO:0007669"/>
    <property type="project" value="UniProtKB-KW"/>
</dbReference>
<evidence type="ECO:0000256" key="3">
    <source>
        <dbReference type="ARBA" id="ARBA00022723"/>
    </source>
</evidence>
<evidence type="ECO:0000256" key="8">
    <source>
        <dbReference type="ARBA" id="ARBA00023150"/>
    </source>
</evidence>
<evidence type="ECO:0000313" key="11">
    <source>
        <dbReference type="Proteomes" id="UP000036403"/>
    </source>
</evidence>
<dbReference type="InterPro" id="IPR050105">
    <property type="entry name" value="MoCo_biosynth_MoaA/MoaC"/>
</dbReference>
<dbReference type="PROSITE" id="PS51918">
    <property type="entry name" value="RADICAL_SAM"/>
    <property type="match status" value="1"/>
</dbReference>
<dbReference type="GO" id="GO:0046872">
    <property type="term" value="F:metal ion binding"/>
    <property type="evidence" value="ECO:0007669"/>
    <property type="project" value="UniProtKB-KW"/>
</dbReference>
<dbReference type="PaxDb" id="67767-A0A0J7MSJ4"/>
<reference evidence="10 11" key="1">
    <citation type="submission" date="2015-04" db="EMBL/GenBank/DDBJ databases">
        <title>Lasius niger genome sequencing.</title>
        <authorList>
            <person name="Konorov E.A."/>
            <person name="Nikitin M.A."/>
            <person name="Kirill M.V."/>
            <person name="Chang P."/>
        </authorList>
    </citation>
    <scope>NUCLEOTIDE SEQUENCE [LARGE SCALE GENOMIC DNA]</scope>
    <source>
        <tissue evidence="10">Whole</tissue>
    </source>
</reference>
<accession>A0A0J7MSJ4</accession>
<feature type="domain" description="Radical SAM core" evidence="9">
    <location>
        <begin position="1"/>
        <end position="191"/>
    </location>
</feature>
<dbReference type="Pfam" id="PF06463">
    <property type="entry name" value="Mob_synth_C"/>
    <property type="match status" value="1"/>
</dbReference>
<evidence type="ECO:0000256" key="6">
    <source>
        <dbReference type="ARBA" id="ARBA00023014"/>
    </source>
</evidence>
<dbReference type="InterPro" id="IPR013785">
    <property type="entry name" value="Aldolase_TIM"/>
</dbReference>
<keyword evidence="5" id="KW-0408">Iron</keyword>
<evidence type="ECO:0000256" key="5">
    <source>
        <dbReference type="ARBA" id="ARBA00023004"/>
    </source>
</evidence>
<dbReference type="InterPro" id="IPR007197">
    <property type="entry name" value="rSAM"/>
</dbReference>
<dbReference type="Pfam" id="PF04055">
    <property type="entry name" value="Radical_SAM"/>
    <property type="match status" value="1"/>
</dbReference>
<dbReference type="STRING" id="67767.A0A0J7MSJ4"/>
<keyword evidence="7" id="KW-0342">GTP-binding</keyword>
<dbReference type="GO" id="GO:0051539">
    <property type="term" value="F:4 iron, 4 sulfur cluster binding"/>
    <property type="evidence" value="ECO:0007669"/>
    <property type="project" value="UniProtKB-KW"/>
</dbReference>
<dbReference type="PANTHER" id="PTHR22960">
    <property type="entry name" value="MOLYBDOPTERIN COFACTOR SYNTHESIS PROTEIN A"/>
    <property type="match status" value="1"/>
</dbReference>
<comment type="pathway">
    <text evidence="1">Cofactor biosynthesis; molybdopterin biosynthesis.</text>
</comment>
<keyword evidence="4" id="KW-0547">Nucleotide-binding</keyword>
<protein>
    <submittedName>
        <fullName evidence="10">Molybdenum cofactor biosynthesis protein</fullName>
    </submittedName>
</protein>
<sequence>MPERPQWQARQLHLDNAELVRLLRLFIEQGIEQLRLTGGEPLLRPDLVPLLEDLQALRPLGLQRISMTSNASRLAPQAKALAAAGLDDLNISLDCLDPALFQRLTGQPIAPVLTGIEAARAAGLSVKINTVLVRGYNETSILPLLDWAMREALELRFIEYMPLDAPGRWQPESVFTEDELIAQIATSHQIQRLPRHSDPATPWQVDGYYRLGVISTVSKPFCASCDRLRITADGTLYTCLFSAQGT</sequence>
<dbReference type="PANTHER" id="PTHR22960:SF0">
    <property type="entry name" value="MOLYBDENUM COFACTOR BIOSYNTHESIS PROTEIN 1"/>
    <property type="match status" value="1"/>
</dbReference>